<feature type="domain" description="RecA family profile 1" evidence="10">
    <location>
        <begin position="50"/>
        <end position="223"/>
    </location>
</feature>
<comment type="function">
    <text evidence="6">Involved in recombination ability and DNA strand transfer activity.</text>
</comment>
<dbReference type="EMBL" id="JAMFTS010005378">
    <property type="protein sequence ID" value="KAJ4733642.1"/>
    <property type="molecule type" value="Genomic_DNA"/>
</dbReference>
<feature type="region of interest" description="Disordered" evidence="9">
    <location>
        <begin position="358"/>
        <end position="399"/>
    </location>
</feature>
<gene>
    <name evidence="12" type="ORF">LUZ62_001330</name>
</gene>
<dbReference type="PROSITE" id="PS00321">
    <property type="entry name" value="RECA_1"/>
    <property type="match status" value="1"/>
</dbReference>
<keyword evidence="5 8" id="KW-0233">DNA recombination</keyword>
<evidence type="ECO:0000256" key="9">
    <source>
        <dbReference type="SAM" id="MobiDB-lite"/>
    </source>
</evidence>
<dbReference type="PROSITE" id="PS50162">
    <property type="entry name" value="RECA_2"/>
    <property type="match status" value="1"/>
</dbReference>
<dbReference type="InterPro" id="IPR049428">
    <property type="entry name" value="RecA-like_N"/>
</dbReference>
<proteinExistence type="inferred from homology"/>
<comment type="similarity">
    <text evidence="1 7">Belongs to the RecA family.</text>
</comment>
<sequence>MARFLRHGPLNRALFSIEGYRQGINGSSFFTRNFAAKGGKKAKSNTIESGHETLSRKDSALHQAIDQIQASFGKGAIISRHRRLPKGRVVEVYGPEASGKTTLALHVIAEAQKNGGYCAFIDAEHALDPSLAEVIGVKTDNLLLAQPDSGEQALSLVDTLIRSGSVDVVVVDSVAALVPKAELDGEMGDAHMALQARLMSQALRKLSHSLSLSQTILLFINQVRSKLGTFVGFGGPTEVTSGGNALKFYASVRLNIRRIGFVKKGEEPIGNQVQVKVVKNKHAPPFKTALFELEYGKGICRESEVIELGVKYKFIRKAAAMYYMDERSFRGKDTIKRFFAENKDVMEDLIVKLKEKLSQATPKMKSDREGEEDDDDDLEEAVVTSIDSSDEEIAAAAEA</sequence>
<organism evidence="12 13">
    <name type="scientific">Rhynchospora pubera</name>
    <dbReference type="NCBI Taxonomy" id="906938"/>
    <lineage>
        <taxon>Eukaryota</taxon>
        <taxon>Viridiplantae</taxon>
        <taxon>Streptophyta</taxon>
        <taxon>Embryophyta</taxon>
        <taxon>Tracheophyta</taxon>
        <taxon>Spermatophyta</taxon>
        <taxon>Magnoliopsida</taxon>
        <taxon>Liliopsida</taxon>
        <taxon>Poales</taxon>
        <taxon>Cyperaceae</taxon>
        <taxon>Cyperoideae</taxon>
        <taxon>Rhynchosporeae</taxon>
        <taxon>Rhynchospora</taxon>
    </lineage>
</organism>
<evidence type="ECO:0000256" key="5">
    <source>
        <dbReference type="ARBA" id="ARBA00023172"/>
    </source>
</evidence>
<reference evidence="12" key="1">
    <citation type="submission" date="2022-08" db="EMBL/GenBank/DDBJ databases">
        <authorList>
            <person name="Marques A."/>
        </authorList>
    </citation>
    <scope>NUCLEOTIDE SEQUENCE</scope>
    <source>
        <strain evidence="12">RhyPub2mFocal</strain>
        <tissue evidence="12">Leaves</tissue>
    </source>
</reference>
<evidence type="ECO:0000259" key="11">
    <source>
        <dbReference type="PROSITE" id="PS50163"/>
    </source>
</evidence>
<dbReference type="SUPFAM" id="SSF54752">
    <property type="entry name" value="RecA protein, C-terminal domain"/>
    <property type="match status" value="1"/>
</dbReference>
<feature type="domain" description="RecA family profile 2" evidence="11">
    <location>
        <begin position="230"/>
        <end position="304"/>
    </location>
</feature>
<dbReference type="CDD" id="cd00983">
    <property type="entry name" value="RecA"/>
    <property type="match status" value="1"/>
</dbReference>
<dbReference type="SUPFAM" id="SSF52540">
    <property type="entry name" value="P-loop containing nucleoside triphosphate hydrolases"/>
    <property type="match status" value="1"/>
</dbReference>
<dbReference type="InterPro" id="IPR020587">
    <property type="entry name" value="RecA_monomer-monomer_interface"/>
</dbReference>
<dbReference type="GO" id="GO:0006281">
    <property type="term" value="P:DNA repair"/>
    <property type="evidence" value="ECO:0007669"/>
    <property type="project" value="InterPro"/>
</dbReference>
<comment type="caution">
    <text evidence="12">The sequence shown here is derived from an EMBL/GenBank/DDBJ whole genome shotgun (WGS) entry which is preliminary data.</text>
</comment>
<dbReference type="PRINTS" id="PR00142">
    <property type="entry name" value="RECA"/>
</dbReference>
<evidence type="ECO:0000256" key="1">
    <source>
        <dbReference type="ARBA" id="ARBA00009391"/>
    </source>
</evidence>
<dbReference type="NCBIfam" id="TIGR02012">
    <property type="entry name" value="tigrfam_recA"/>
    <property type="match status" value="1"/>
</dbReference>
<dbReference type="InterPro" id="IPR003593">
    <property type="entry name" value="AAA+_ATPase"/>
</dbReference>
<dbReference type="PANTHER" id="PTHR45900:SF6">
    <property type="entry name" value="DNA REPAIR PROTEIN RECA HOMOLOG 3, MITOCHONDRIAL-RELATED"/>
    <property type="match status" value="1"/>
</dbReference>
<keyword evidence="2 7" id="KW-0547">Nucleotide-binding</keyword>
<dbReference type="PROSITE" id="PS50163">
    <property type="entry name" value="RECA_3"/>
    <property type="match status" value="1"/>
</dbReference>
<dbReference type="InterPro" id="IPR020588">
    <property type="entry name" value="RecA_ATP-bd"/>
</dbReference>
<name>A0AAV8ASJ7_9POAL</name>
<dbReference type="Gene3D" id="3.40.50.300">
    <property type="entry name" value="P-loop containing nucleotide triphosphate hydrolases"/>
    <property type="match status" value="1"/>
</dbReference>
<dbReference type="GO" id="GO:0005524">
    <property type="term" value="F:ATP binding"/>
    <property type="evidence" value="ECO:0007669"/>
    <property type="project" value="UniProtKB-KW"/>
</dbReference>
<evidence type="ECO:0000256" key="8">
    <source>
        <dbReference type="RuleBase" id="RU004527"/>
    </source>
</evidence>
<evidence type="ECO:0000259" key="10">
    <source>
        <dbReference type="PROSITE" id="PS50162"/>
    </source>
</evidence>
<dbReference type="GO" id="GO:0003697">
    <property type="term" value="F:single-stranded DNA binding"/>
    <property type="evidence" value="ECO:0007669"/>
    <property type="project" value="InterPro"/>
</dbReference>
<evidence type="ECO:0000313" key="12">
    <source>
        <dbReference type="EMBL" id="KAJ4733642.1"/>
    </source>
</evidence>
<dbReference type="InterPro" id="IPR027417">
    <property type="entry name" value="P-loop_NTPase"/>
</dbReference>
<evidence type="ECO:0000256" key="2">
    <source>
        <dbReference type="ARBA" id="ARBA00022741"/>
    </source>
</evidence>
<dbReference type="SMART" id="SM00382">
    <property type="entry name" value="AAA"/>
    <property type="match status" value="1"/>
</dbReference>
<dbReference type="InterPro" id="IPR023400">
    <property type="entry name" value="RecA_C_sf"/>
</dbReference>
<dbReference type="FunFam" id="3.40.50.300:FF:000087">
    <property type="entry name" value="Recombinase RecA"/>
    <property type="match status" value="1"/>
</dbReference>
<keyword evidence="4 8" id="KW-0238">DNA-binding</keyword>
<evidence type="ECO:0000313" key="13">
    <source>
        <dbReference type="Proteomes" id="UP001140206"/>
    </source>
</evidence>
<keyword evidence="13" id="KW-1185">Reference proteome</keyword>
<dbReference type="InterPro" id="IPR020584">
    <property type="entry name" value="DNA_recomb/repair_RecA_CS"/>
</dbReference>
<evidence type="ECO:0000256" key="3">
    <source>
        <dbReference type="ARBA" id="ARBA00022840"/>
    </source>
</evidence>
<evidence type="ECO:0000256" key="6">
    <source>
        <dbReference type="ARBA" id="ARBA00056887"/>
    </source>
</evidence>
<keyword evidence="3 7" id="KW-0067">ATP-binding</keyword>
<evidence type="ECO:0000256" key="7">
    <source>
        <dbReference type="RuleBase" id="RU003422"/>
    </source>
</evidence>
<dbReference type="Pfam" id="PF00154">
    <property type="entry name" value="RecA_N"/>
    <property type="match status" value="1"/>
</dbReference>
<dbReference type="Proteomes" id="UP001140206">
    <property type="component" value="Unassembled WGS sequence"/>
</dbReference>
<protein>
    <submittedName>
        <fullName evidence="12">Protein RecA</fullName>
    </submittedName>
</protein>
<dbReference type="PANTHER" id="PTHR45900">
    <property type="entry name" value="RECA"/>
    <property type="match status" value="1"/>
</dbReference>
<keyword evidence="8" id="KW-0227">DNA damage</keyword>
<dbReference type="InterPro" id="IPR013765">
    <property type="entry name" value="DNA_recomb/repair_RecA"/>
</dbReference>
<dbReference type="GO" id="GO:0140664">
    <property type="term" value="F:ATP-dependent DNA damage sensor activity"/>
    <property type="evidence" value="ECO:0007669"/>
    <property type="project" value="InterPro"/>
</dbReference>
<feature type="compositionally biased region" description="Acidic residues" evidence="9">
    <location>
        <begin position="369"/>
        <end position="380"/>
    </location>
</feature>
<accession>A0AAV8ASJ7</accession>
<dbReference type="AlphaFoldDB" id="A0AAV8ASJ7"/>
<evidence type="ECO:0000256" key="4">
    <source>
        <dbReference type="ARBA" id="ARBA00023125"/>
    </source>
</evidence>
<dbReference type="GO" id="GO:0006310">
    <property type="term" value="P:DNA recombination"/>
    <property type="evidence" value="ECO:0007669"/>
    <property type="project" value="UniProtKB-KW"/>
</dbReference>